<keyword evidence="4 6" id="KW-0479">Metal-binding</keyword>
<sequence length="488" mass="54588">MNFELETASVPGENLRRVAIDPVSRVEGHGKVTILLDENNKVHQVRLHIVEFRGFERFIQGRPYWEVPVMVQRLCGICPVSHHLAASKALDLIVGASKVTPTADKMRRLMHYGQILQSHALHFFHLSSPDLLFGFGSEVGRRNIVGVAQQYPDIAKKGILLRKFGQEVIRLTAGKRVHGTGAVPGGVNRSLTADERKDLLKDAYQMIAWSRDAVRIIKELHQQDPALYDHFGTVRSSFMGLVAPDGSLDLYHGVLRAKDADGRILFDQVDYQTYDRLITEEVKPWSYMKFPYFTSMGPEAGWYKVGPLARVQNCDSIPTPFAEHERRELVAYAGGKPLHGSLAFHWARMIEMLFAAETIKDLLHDDDLSGTELMAGGERRREGVGVIEAPRGTLFHHYQVGDDDLVTMANLIVSTTNNNQAMNTAVREVAKQYLDGQEITEGLLNHIEVAIRAFDPCLSCATHALGKMPLEVTLVDAEGTELDRKYKA</sequence>
<dbReference type="InterPro" id="IPR018194">
    <property type="entry name" value="Ni-dep_hyd_lsu_Ni_BS"/>
</dbReference>
<feature type="binding site" evidence="6">
    <location>
        <position position="78"/>
    </location>
    <ligand>
        <name>Ni(2+)</name>
        <dbReference type="ChEBI" id="CHEBI:49786"/>
    </ligand>
</feature>
<dbReference type="PANTHER" id="PTHR43600">
    <property type="entry name" value="COENZYME F420 HYDROGENASE, SUBUNIT ALPHA"/>
    <property type="match status" value="1"/>
</dbReference>
<feature type="binding site" evidence="6">
    <location>
        <position position="56"/>
    </location>
    <ligand>
        <name>Mg(2+)</name>
        <dbReference type="ChEBI" id="CHEBI:18420"/>
    </ligand>
</feature>
<reference evidence="8 9" key="1">
    <citation type="submission" date="2012-09" db="EMBL/GenBank/DDBJ databases">
        <title>Draft Genome Sequences of 6 Strains from Genus Thauera.</title>
        <authorList>
            <person name="Liu B."/>
            <person name="Shapleigh J.P."/>
            <person name="Frostegard A.H."/>
        </authorList>
    </citation>
    <scope>NUCLEOTIDE SEQUENCE [LARGE SCALE GENOMIC DNA]</scope>
    <source>
        <strain evidence="8 9">B4P</strain>
    </source>
</reference>
<feature type="binding site" evidence="6">
    <location>
        <position position="75"/>
    </location>
    <ligand>
        <name>Ni(2+)</name>
        <dbReference type="ChEBI" id="CHEBI:49786"/>
    </ligand>
</feature>
<feature type="binding site" evidence="6">
    <location>
        <position position="411"/>
    </location>
    <ligand>
        <name>Mg(2+)</name>
        <dbReference type="ChEBI" id="CHEBI:18420"/>
    </ligand>
</feature>
<dbReference type="InterPro" id="IPR001501">
    <property type="entry name" value="Ni-dep_hyd_lsu"/>
</dbReference>
<dbReference type="OrthoDB" id="9761717at2"/>
<keyword evidence="3 6" id="KW-0533">Nickel</keyword>
<protein>
    <submittedName>
        <fullName evidence="8">Nickel-dependent hydrogenase large subunit</fullName>
    </submittedName>
</protein>
<dbReference type="AlphaFoldDB" id="N6YRL2"/>
<dbReference type="GO" id="GO:0016151">
    <property type="term" value="F:nickel cation binding"/>
    <property type="evidence" value="ECO:0007669"/>
    <property type="project" value="InterPro"/>
</dbReference>
<dbReference type="InterPro" id="IPR029014">
    <property type="entry name" value="NiFe-Hase_large"/>
</dbReference>
<evidence type="ECO:0000256" key="2">
    <source>
        <dbReference type="ARBA" id="ARBA00009292"/>
    </source>
</evidence>
<dbReference type="EMBL" id="AMXF01000074">
    <property type="protein sequence ID" value="ENO96926.1"/>
    <property type="molecule type" value="Genomic_DNA"/>
</dbReference>
<evidence type="ECO:0000256" key="6">
    <source>
        <dbReference type="PIRSR" id="PIRSR601501-1"/>
    </source>
</evidence>
<dbReference type="GO" id="GO:0008901">
    <property type="term" value="F:ferredoxin hydrogenase activity"/>
    <property type="evidence" value="ECO:0007669"/>
    <property type="project" value="InterPro"/>
</dbReference>
<name>N6YRL2_9RHOO</name>
<dbReference type="Gene3D" id="1.10.645.10">
    <property type="entry name" value="Cytochrome-c3 Hydrogenase, chain B"/>
    <property type="match status" value="1"/>
</dbReference>
<dbReference type="Pfam" id="PF00374">
    <property type="entry name" value="NiFeSe_Hases"/>
    <property type="match status" value="2"/>
</dbReference>
<dbReference type="PROSITE" id="PS00507">
    <property type="entry name" value="NI_HGENASE_L_1"/>
    <property type="match status" value="1"/>
</dbReference>
<evidence type="ECO:0000256" key="7">
    <source>
        <dbReference type="RuleBase" id="RU003896"/>
    </source>
</evidence>
<organism evidence="8 9">
    <name type="scientific">Thauera phenylacetica B4P</name>
    <dbReference type="NCBI Taxonomy" id="1234382"/>
    <lineage>
        <taxon>Bacteria</taxon>
        <taxon>Pseudomonadati</taxon>
        <taxon>Pseudomonadota</taxon>
        <taxon>Betaproteobacteria</taxon>
        <taxon>Rhodocyclales</taxon>
        <taxon>Zoogloeaceae</taxon>
        <taxon>Thauera</taxon>
    </lineage>
</organism>
<dbReference type="PANTHER" id="PTHR43600:SF2">
    <property type="entry name" value="F420-NON-REDUCING HYDROGENASE VHU SUBUNIT A"/>
    <property type="match status" value="1"/>
</dbReference>
<accession>N6YRL2</accession>
<dbReference type="RefSeq" id="WP_004363405.1">
    <property type="nucleotide sequence ID" value="NZ_AMXF01000074.1"/>
</dbReference>
<feature type="binding site" evidence="6">
    <location>
        <position position="460"/>
    </location>
    <ligand>
        <name>Fe cation</name>
        <dbReference type="ChEBI" id="CHEBI:24875"/>
    </ligand>
</feature>
<feature type="binding site" evidence="6">
    <location>
        <position position="78"/>
    </location>
    <ligand>
        <name>Fe cation</name>
        <dbReference type="ChEBI" id="CHEBI:24875"/>
    </ligand>
</feature>
<evidence type="ECO:0000256" key="4">
    <source>
        <dbReference type="ARBA" id="ARBA00022723"/>
    </source>
</evidence>
<keyword evidence="6" id="KW-0408">Iron</keyword>
<dbReference type="Proteomes" id="UP000013047">
    <property type="component" value="Unassembled WGS sequence"/>
</dbReference>
<evidence type="ECO:0000256" key="5">
    <source>
        <dbReference type="ARBA" id="ARBA00023002"/>
    </source>
</evidence>
<keyword evidence="6" id="KW-0460">Magnesium</keyword>
<keyword evidence="5 7" id="KW-0560">Oxidoreductase</keyword>
<comment type="cofactor">
    <cofactor evidence="6">
        <name>Fe cation</name>
        <dbReference type="ChEBI" id="CHEBI:24875"/>
    </cofactor>
</comment>
<feature type="binding site" evidence="6">
    <location>
        <position position="457"/>
    </location>
    <ligand>
        <name>Ni(2+)</name>
        <dbReference type="ChEBI" id="CHEBI:49786"/>
    </ligand>
</feature>
<evidence type="ECO:0000256" key="1">
    <source>
        <dbReference type="ARBA" id="ARBA00001967"/>
    </source>
</evidence>
<gene>
    <name evidence="8" type="ORF">C667_11477</name>
</gene>
<evidence type="ECO:0000313" key="8">
    <source>
        <dbReference type="EMBL" id="ENO96926.1"/>
    </source>
</evidence>
<comment type="cofactor">
    <cofactor evidence="1 6">
        <name>Ni(2+)</name>
        <dbReference type="ChEBI" id="CHEBI:49786"/>
    </cofactor>
</comment>
<evidence type="ECO:0000256" key="3">
    <source>
        <dbReference type="ARBA" id="ARBA00022596"/>
    </source>
</evidence>
<keyword evidence="9" id="KW-1185">Reference proteome</keyword>
<dbReference type="PROSITE" id="PS00508">
    <property type="entry name" value="NI_HGENASE_L_2"/>
    <property type="match status" value="1"/>
</dbReference>
<comment type="similarity">
    <text evidence="2 7">Belongs to the [NiFe]/[NiFeSe] hydrogenase large subunit family.</text>
</comment>
<comment type="caution">
    <text evidence="8">The sequence shown here is derived from an EMBL/GenBank/DDBJ whole genome shotgun (WGS) entry which is preliminary data.</text>
</comment>
<feature type="binding site" evidence="6">
    <location>
        <position position="463"/>
    </location>
    <ligand>
        <name>Mg(2+)</name>
        <dbReference type="ChEBI" id="CHEBI:18420"/>
    </ligand>
</feature>
<proteinExistence type="inferred from homology"/>
<dbReference type="SUPFAM" id="SSF56762">
    <property type="entry name" value="HydB/Nqo4-like"/>
    <property type="match status" value="1"/>
</dbReference>
<evidence type="ECO:0000313" key="9">
    <source>
        <dbReference type="Proteomes" id="UP000013047"/>
    </source>
</evidence>